<dbReference type="PANTHER" id="PTHR13266">
    <property type="entry name" value="PROTEASOME INHIBITOR"/>
    <property type="match status" value="1"/>
</dbReference>
<feature type="domain" description="PI31 proteasome regulator N-terminal" evidence="13">
    <location>
        <begin position="61"/>
        <end position="210"/>
    </location>
</feature>
<feature type="domain" description="PI31 proteasome regulator C-terminal" evidence="12">
    <location>
        <begin position="301"/>
        <end position="364"/>
    </location>
</feature>
<evidence type="ECO:0000259" key="12">
    <source>
        <dbReference type="Pfam" id="PF08577"/>
    </source>
</evidence>
<feature type="region of interest" description="Disordered" evidence="11">
    <location>
        <begin position="317"/>
        <end position="402"/>
    </location>
</feature>
<name>A0A0J6I5P7_COCPO</name>
<dbReference type="GO" id="GO:0043161">
    <property type="term" value="P:proteasome-mediated ubiquitin-dependent protein catabolic process"/>
    <property type="evidence" value="ECO:0007669"/>
    <property type="project" value="InterPro"/>
</dbReference>
<dbReference type="OrthoDB" id="68090at2759"/>
<evidence type="ECO:0000256" key="4">
    <source>
        <dbReference type="ARBA" id="ARBA00022481"/>
    </source>
</evidence>
<keyword evidence="8" id="KW-0647">Proteasome</keyword>
<evidence type="ECO:0000259" key="13">
    <source>
        <dbReference type="Pfam" id="PF11566"/>
    </source>
</evidence>
<evidence type="ECO:0000256" key="6">
    <source>
        <dbReference type="ARBA" id="ARBA00022553"/>
    </source>
</evidence>
<evidence type="ECO:0000313" key="15">
    <source>
        <dbReference type="Proteomes" id="UP000054567"/>
    </source>
</evidence>
<dbReference type="Pfam" id="PF08577">
    <property type="entry name" value="PI31_Prot_C"/>
    <property type="match status" value="1"/>
</dbReference>
<evidence type="ECO:0000256" key="1">
    <source>
        <dbReference type="ARBA" id="ARBA00004240"/>
    </source>
</evidence>
<protein>
    <submittedName>
        <fullName evidence="14">Uncharacterized protein</fullName>
    </submittedName>
</protein>
<comment type="function">
    <text evidence="10">Plays an important role in control of proteasome function. Inhibits the hydrolysis of protein and peptide substrates by the 20S proteasome. Also inhibits the activation of the proteasome by the proteasome regulatory proteins PA700 and PA28.</text>
</comment>
<feature type="compositionally biased region" description="Polar residues" evidence="11">
    <location>
        <begin position="18"/>
        <end position="34"/>
    </location>
</feature>
<dbReference type="Proteomes" id="UP000054567">
    <property type="component" value="Unassembled WGS sequence"/>
</dbReference>
<keyword evidence="5" id="KW-0963">Cytoplasm</keyword>
<reference evidence="14 15" key="1">
    <citation type="submission" date="2007-06" db="EMBL/GenBank/DDBJ databases">
        <title>The Genome Sequence of Coccidioides posadasii RMSCC_3488.</title>
        <authorList>
            <consortium name="Coccidioides Genome Resources Consortium"/>
            <consortium name="The Broad Institute Genome Sequencing Platform"/>
            <person name="Henn M.R."/>
            <person name="Sykes S."/>
            <person name="Young S."/>
            <person name="Jaffe D."/>
            <person name="Berlin A."/>
            <person name="Alvarez P."/>
            <person name="Butler J."/>
            <person name="Gnerre S."/>
            <person name="Grabherr M."/>
            <person name="Mauceli E."/>
            <person name="Brockman W."/>
            <person name="Kodira C."/>
            <person name="Alvarado L."/>
            <person name="Zeng Q."/>
            <person name="Crawford M."/>
            <person name="Antoine C."/>
            <person name="Devon K."/>
            <person name="Galgiani J."/>
            <person name="Orsborn K."/>
            <person name="Lewis M.L."/>
            <person name="Nusbaum C."/>
            <person name="Galagan J."/>
            <person name="Birren B."/>
        </authorList>
    </citation>
    <scope>NUCLEOTIDE SEQUENCE [LARGE SCALE GENOMIC DNA]</scope>
    <source>
        <strain evidence="14 15">RMSCC 3488</strain>
    </source>
</reference>
<evidence type="ECO:0000256" key="5">
    <source>
        <dbReference type="ARBA" id="ARBA00022490"/>
    </source>
</evidence>
<dbReference type="AlphaFoldDB" id="A0A0J6I5P7"/>
<feature type="compositionally biased region" description="Basic and acidic residues" evidence="11">
    <location>
        <begin position="225"/>
        <end position="245"/>
    </location>
</feature>
<keyword evidence="7" id="KW-0256">Endoplasmic reticulum</keyword>
<comment type="subcellular location">
    <subcellularLocation>
        <location evidence="2">Cytoplasm</location>
    </subcellularLocation>
    <subcellularLocation>
        <location evidence="1">Endoplasmic reticulum</location>
    </subcellularLocation>
</comment>
<evidence type="ECO:0000256" key="11">
    <source>
        <dbReference type="SAM" id="MobiDB-lite"/>
    </source>
</evidence>
<dbReference type="Gene3D" id="3.40.1000.30">
    <property type="match status" value="1"/>
</dbReference>
<dbReference type="GO" id="GO:0070628">
    <property type="term" value="F:proteasome binding"/>
    <property type="evidence" value="ECO:0007669"/>
    <property type="project" value="InterPro"/>
</dbReference>
<dbReference type="VEuPathDB" id="FungiDB:CPAG_03055"/>
<dbReference type="EMBL" id="DS268110">
    <property type="protein sequence ID" value="KMM66717.1"/>
    <property type="molecule type" value="Genomic_DNA"/>
</dbReference>
<evidence type="ECO:0000256" key="7">
    <source>
        <dbReference type="ARBA" id="ARBA00022824"/>
    </source>
</evidence>
<keyword evidence="4" id="KW-0488">Methylation</keyword>
<feature type="compositionally biased region" description="Pro residues" evidence="11">
    <location>
        <begin position="259"/>
        <end position="275"/>
    </location>
</feature>
<evidence type="ECO:0000256" key="2">
    <source>
        <dbReference type="ARBA" id="ARBA00004496"/>
    </source>
</evidence>
<dbReference type="InterPro" id="IPR013886">
    <property type="entry name" value="PI31_Prot_C"/>
</dbReference>
<keyword evidence="6" id="KW-0597">Phosphoprotein</keyword>
<dbReference type="InterPro" id="IPR045128">
    <property type="entry name" value="PI31-like"/>
</dbReference>
<dbReference type="InterPro" id="IPR021625">
    <property type="entry name" value="PI31_Prot_N"/>
</dbReference>
<evidence type="ECO:0000256" key="9">
    <source>
        <dbReference type="ARBA" id="ARBA00022990"/>
    </source>
</evidence>
<feature type="compositionally biased region" description="Gly residues" evidence="11">
    <location>
        <begin position="364"/>
        <end position="402"/>
    </location>
</feature>
<dbReference type="GO" id="GO:0004866">
    <property type="term" value="F:endopeptidase inhibitor activity"/>
    <property type="evidence" value="ECO:0007669"/>
    <property type="project" value="InterPro"/>
</dbReference>
<sequence length="402" mass="42964">MHLSEHLLDSRVSLHLANNKQPHRQSSMSPTPSDSPHGATDSALNSSNVLTLAASCLDKDAPNLNTAWEAIALVGHACMVAVDFRLIGLGEDRRVEQNAPTAVLPKEWNQTKIYSFQYAHSRSSMQFILKVIQLGNNAVVSAIALGDDRTASFDIFVRDYVSLSSLPISPSSDLSDTLNRVFISPERLKDLISLFRINVIQKLAPGLQKEGYEDTSQGAGGASRRRQEEVEDRRPPRDPLRDDRFPPPVQPHPFHDPLAAPPRRPLPAGDFPPPGFEDEYEINVPPRGYNPYGGERRPLNIGDRDLYPPGLGPHDPLRPHLGPSGGGGGMHPTFDDPIFGGTGGQGGPFDPQVPPGARYDPVGPGDGRPFGRGAGRGGGAGPGAGGFGGLGRFGGGFGGDII</sequence>
<evidence type="ECO:0000256" key="10">
    <source>
        <dbReference type="ARBA" id="ARBA00024805"/>
    </source>
</evidence>
<proteinExistence type="inferred from homology"/>
<dbReference type="Pfam" id="PF11566">
    <property type="entry name" value="PI31_Prot_N"/>
    <property type="match status" value="1"/>
</dbReference>
<keyword evidence="9" id="KW-0007">Acetylation</keyword>
<reference evidence="15" key="2">
    <citation type="journal article" date="2009" name="Genome Res.">
        <title>Comparative genomic analyses of the human fungal pathogens Coccidioides and their relatives.</title>
        <authorList>
            <person name="Sharpton T.J."/>
            <person name="Stajich J.E."/>
            <person name="Rounsley S.D."/>
            <person name="Gardner M.J."/>
            <person name="Wortman J.R."/>
            <person name="Jordar V.S."/>
            <person name="Maiti R."/>
            <person name="Kodira C.D."/>
            <person name="Neafsey D.E."/>
            <person name="Zeng Q."/>
            <person name="Hung C.-Y."/>
            <person name="McMahan C."/>
            <person name="Muszewska A."/>
            <person name="Grynberg M."/>
            <person name="Mandel M.A."/>
            <person name="Kellner E.M."/>
            <person name="Barker B.M."/>
            <person name="Galgiani J.N."/>
            <person name="Orbach M.J."/>
            <person name="Kirkland T.N."/>
            <person name="Cole G.T."/>
            <person name="Henn M.R."/>
            <person name="Birren B.W."/>
            <person name="Taylor J.W."/>
        </authorList>
    </citation>
    <scope>NUCLEOTIDE SEQUENCE [LARGE SCALE GENOMIC DNA]</scope>
    <source>
        <strain evidence="15">RMSCC 3488</strain>
    </source>
</reference>
<evidence type="ECO:0000256" key="3">
    <source>
        <dbReference type="ARBA" id="ARBA00006405"/>
    </source>
</evidence>
<dbReference type="PANTHER" id="PTHR13266:SF1">
    <property type="entry name" value="PROTEASOME INHIBITOR PI31 SUBUNIT"/>
    <property type="match status" value="1"/>
</dbReference>
<reference evidence="15" key="3">
    <citation type="journal article" date="2010" name="Genome Res.">
        <title>Population genomic sequencing of Coccidioides fungi reveals recent hybridization and transposon control.</title>
        <authorList>
            <person name="Neafsey D.E."/>
            <person name="Barker B.M."/>
            <person name="Sharpton T.J."/>
            <person name="Stajich J.E."/>
            <person name="Park D.J."/>
            <person name="Whiston E."/>
            <person name="Hung C.-Y."/>
            <person name="McMahan C."/>
            <person name="White J."/>
            <person name="Sykes S."/>
            <person name="Heiman D."/>
            <person name="Young S."/>
            <person name="Zeng Q."/>
            <person name="Abouelleil A."/>
            <person name="Aftuck L."/>
            <person name="Bessette D."/>
            <person name="Brown A."/>
            <person name="FitzGerald M."/>
            <person name="Lui A."/>
            <person name="Macdonald J.P."/>
            <person name="Priest M."/>
            <person name="Orbach M.J."/>
            <person name="Galgiani J.N."/>
            <person name="Kirkland T.N."/>
            <person name="Cole G.T."/>
            <person name="Birren B.W."/>
            <person name="Henn M.R."/>
            <person name="Taylor J.W."/>
            <person name="Rounsley S.D."/>
        </authorList>
    </citation>
    <scope>NUCLEOTIDE SEQUENCE [LARGE SCALE GENOMIC DNA]</scope>
    <source>
        <strain evidence="15">RMSCC 3488</strain>
    </source>
</reference>
<feature type="region of interest" description="Disordered" evidence="11">
    <location>
        <begin position="208"/>
        <end position="295"/>
    </location>
</feature>
<dbReference type="GO" id="GO:0005783">
    <property type="term" value="C:endoplasmic reticulum"/>
    <property type="evidence" value="ECO:0007669"/>
    <property type="project" value="UniProtKB-SubCell"/>
</dbReference>
<evidence type="ECO:0000256" key="8">
    <source>
        <dbReference type="ARBA" id="ARBA00022942"/>
    </source>
</evidence>
<gene>
    <name evidence="14" type="ORF">CPAG_03055</name>
</gene>
<organism evidence="14 15">
    <name type="scientific">Coccidioides posadasii RMSCC 3488</name>
    <dbReference type="NCBI Taxonomy" id="454284"/>
    <lineage>
        <taxon>Eukaryota</taxon>
        <taxon>Fungi</taxon>
        <taxon>Dikarya</taxon>
        <taxon>Ascomycota</taxon>
        <taxon>Pezizomycotina</taxon>
        <taxon>Eurotiomycetes</taxon>
        <taxon>Eurotiomycetidae</taxon>
        <taxon>Onygenales</taxon>
        <taxon>Onygenaceae</taxon>
        <taxon>Coccidioides</taxon>
    </lineage>
</organism>
<dbReference type="GO" id="GO:0000502">
    <property type="term" value="C:proteasome complex"/>
    <property type="evidence" value="ECO:0007669"/>
    <property type="project" value="UniProtKB-KW"/>
</dbReference>
<evidence type="ECO:0000313" key="14">
    <source>
        <dbReference type="EMBL" id="KMM66717.1"/>
    </source>
</evidence>
<feature type="region of interest" description="Disordered" evidence="11">
    <location>
        <begin position="18"/>
        <end position="42"/>
    </location>
</feature>
<comment type="similarity">
    <text evidence="3">Belongs to the proteasome inhibitor PI31 family.</text>
</comment>
<accession>A0A0J6I5P7</accession>